<name>A0A9Q3UZT8_9FLAO</name>
<accession>A0A9Q3UZT8</accession>
<evidence type="ECO:0000256" key="1">
    <source>
        <dbReference type="SAM" id="Phobius"/>
    </source>
</evidence>
<organism evidence="2 3">
    <name type="scientific">Chryseobacterium muglaense</name>
    <dbReference type="NCBI Taxonomy" id="2893752"/>
    <lineage>
        <taxon>Bacteria</taxon>
        <taxon>Pseudomonadati</taxon>
        <taxon>Bacteroidota</taxon>
        <taxon>Flavobacteriia</taxon>
        <taxon>Flavobacteriales</taxon>
        <taxon>Weeksellaceae</taxon>
        <taxon>Chryseobacterium group</taxon>
        <taxon>Chryseobacterium</taxon>
    </lineage>
</organism>
<reference evidence="2" key="1">
    <citation type="submission" date="2021-11" db="EMBL/GenBank/DDBJ databases">
        <title>Description of novel Chryseobacterium species.</title>
        <authorList>
            <person name="Saticioglu I.B."/>
            <person name="Ay H."/>
            <person name="Altun S."/>
            <person name="Duman M."/>
        </authorList>
    </citation>
    <scope>NUCLEOTIDE SEQUENCE</scope>
    <source>
        <strain evidence="2">C-39</strain>
    </source>
</reference>
<feature type="transmembrane region" description="Helical" evidence="1">
    <location>
        <begin position="6"/>
        <end position="26"/>
    </location>
</feature>
<proteinExistence type="predicted"/>
<dbReference type="Proteomes" id="UP001107960">
    <property type="component" value="Unassembled WGS sequence"/>
</dbReference>
<gene>
    <name evidence="2" type="ORF">LNP80_22960</name>
</gene>
<sequence>MLLKNIKYIVGIILIMITSLIIYWDYNPSINNQDFHLEYQVANSNENFYDARNTNISEEKYSYNNKIYFNEKNKYKITIHSLDITNKGERIIIVTDFLDGKTDKRIANITYKGKLGVFSPLIIKQSKDSVYIIQILESLSSNNTIFEGKKLQVNKK</sequence>
<protein>
    <submittedName>
        <fullName evidence="2">Uncharacterized protein</fullName>
    </submittedName>
</protein>
<dbReference type="AlphaFoldDB" id="A0A9Q3UZT8"/>
<evidence type="ECO:0000313" key="2">
    <source>
        <dbReference type="EMBL" id="MCC9037076.1"/>
    </source>
</evidence>
<dbReference type="RefSeq" id="WP_228459959.1">
    <property type="nucleotide sequence ID" value="NZ_JACXXP010000031.1"/>
</dbReference>
<keyword evidence="1" id="KW-1133">Transmembrane helix</keyword>
<keyword evidence="1" id="KW-0472">Membrane</keyword>
<comment type="caution">
    <text evidence="2">The sequence shown here is derived from an EMBL/GenBank/DDBJ whole genome shotgun (WGS) entry which is preliminary data.</text>
</comment>
<keyword evidence="1" id="KW-0812">Transmembrane</keyword>
<dbReference type="EMBL" id="JAJJML010000003">
    <property type="protein sequence ID" value="MCC9037076.1"/>
    <property type="molecule type" value="Genomic_DNA"/>
</dbReference>
<evidence type="ECO:0000313" key="3">
    <source>
        <dbReference type="Proteomes" id="UP001107960"/>
    </source>
</evidence>